<sequence>MMNKIKMKKCLIIILSFLCLSACSQTKSETDKPKHFLSDDALEFDLIDKIKKVDWIVIDSTIAGNDGENYKGYYKGTIDSVKLLYDKKFKLIQSDLVSRSIQTYAEDGNGKIVFKNEKLLLDTFSNIKYEDINNFTYRMLIKNNKLVDSLWIHRIYYNKNGDIKEAQVLDKEFYHRKKMTEKIEFKYKYDEKGNWIERTTISGPENERSVTQIDIRKIEYQ</sequence>
<keyword evidence="1" id="KW-0732">Signal</keyword>
<evidence type="ECO:0000313" key="3">
    <source>
        <dbReference type="Proteomes" id="UP000186106"/>
    </source>
</evidence>
<dbReference type="AlphaFoldDB" id="A0A1N7ILV0"/>
<feature type="signal peptide" evidence="1">
    <location>
        <begin position="1"/>
        <end position="24"/>
    </location>
</feature>
<gene>
    <name evidence="2" type="ORF">SAMN05421768_10656</name>
</gene>
<protein>
    <recommendedName>
        <fullName evidence="4">YD repeat-containing protein</fullName>
    </recommendedName>
</protein>
<name>A0A1N7ILV0_9FLAO</name>
<dbReference type="STRING" id="112234.SAMN05421768_10656"/>
<evidence type="ECO:0000313" key="2">
    <source>
        <dbReference type="EMBL" id="SIS38073.1"/>
    </source>
</evidence>
<dbReference type="EMBL" id="FTNZ01000006">
    <property type="protein sequence ID" value="SIS38073.1"/>
    <property type="molecule type" value="Genomic_DNA"/>
</dbReference>
<evidence type="ECO:0000256" key="1">
    <source>
        <dbReference type="SAM" id="SignalP"/>
    </source>
</evidence>
<feature type="chain" id="PRO_5009942799" description="YD repeat-containing protein" evidence="1">
    <location>
        <begin position="25"/>
        <end position="221"/>
    </location>
</feature>
<evidence type="ECO:0008006" key="4">
    <source>
        <dbReference type="Google" id="ProtNLM"/>
    </source>
</evidence>
<accession>A0A1N7ILV0</accession>
<proteinExistence type="predicted"/>
<organism evidence="2 3">
    <name type="scientific">Chryseobacterium joostei</name>
    <dbReference type="NCBI Taxonomy" id="112234"/>
    <lineage>
        <taxon>Bacteria</taxon>
        <taxon>Pseudomonadati</taxon>
        <taxon>Bacteroidota</taxon>
        <taxon>Flavobacteriia</taxon>
        <taxon>Flavobacteriales</taxon>
        <taxon>Weeksellaceae</taxon>
        <taxon>Chryseobacterium group</taxon>
        <taxon>Chryseobacterium</taxon>
    </lineage>
</organism>
<dbReference type="RefSeq" id="WP_076355391.1">
    <property type="nucleotide sequence ID" value="NZ_CP033926.1"/>
</dbReference>
<reference evidence="2 3" key="1">
    <citation type="submission" date="2017-01" db="EMBL/GenBank/DDBJ databases">
        <authorList>
            <person name="Mah S.A."/>
            <person name="Swanson W.J."/>
            <person name="Moy G.W."/>
            <person name="Vacquier V.D."/>
        </authorList>
    </citation>
    <scope>NUCLEOTIDE SEQUENCE [LARGE SCALE GENOMIC DNA]</scope>
    <source>
        <strain evidence="2 3">DSM 16927</strain>
    </source>
</reference>
<dbReference type="Proteomes" id="UP000186106">
    <property type="component" value="Unassembled WGS sequence"/>
</dbReference>